<organism evidence="2 3">
    <name type="scientific">Smittium culicis</name>
    <dbReference type="NCBI Taxonomy" id="133412"/>
    <lineage>
        <taxon>Eukaryota</taxon>
        <taxon>Fungi</taxon>
        <taxon>Fungi incertae sedis</taxon>
        <taxon>Zoopagomycota</taxon>
        <taxon>Kickxellomycotina</taxon>
        <taxon>Harpellomycetes</taxon>
        <taxon>Harpellales</taxon>
        <taxon>Legeriomycetaceae</taxon>
        <taxon>Smittium</taxon>
    </lineage>
</organism>
<reference evidence="3" key="1">
    <citation type="submission" date="2017-01" db="EMBL/GenBank/DDBJ databases">
        <authorList>
            <person name="Wang Y."/>
            <person name="White M."/>
            <person name="Kvist S."/>
            <person name="Moncalvo J.-M."/>
        </authorList>
    </citation>
    <scope>NUCLEOTIDE SEQUENCE [LARGE SCALE GENOMIC DNA]</scope>
    <source>
        <strain evidence="3">ID-206-W2</strain>
    </source>
</reference>
<keyword evidence="3" id="KW-1185">Reference proteome</keyword>
<dbReference type="InterPro" id="IPR002075">
    <property type="entry name" value="NTF2_dom"/>
</dbReference>
<gene>
    <name evidence="2" type="ORF">AYI69_g1388</name>
</gene>
<dbReference type="Proteomes" id="UP000187429">
    <property type="component" value="Unassembled WGS sequence"/>
</dbReference>
<dbReference type="InterPro" id="IPR032710">
    <property type="entry name" value="NTF2-like_dom_sf"/>
</dbReference>
<dbReference type="PROSITE" id="PS50177">
    <property type="entry name" value="NTF2_DOMAIN"/>
    <property type="match status" value="1"/>
</dbReference>
<accession>A0A1R1YQD8</accession>
<comment type="caution">
    <text evidence="2">The sequence shown here is derived from an EMBL/GenBank/DDBJ whole genome shotgun (WGS) entry which is preliminary data.</text>
</comment>
<dbReference type="AlphaFoldDB" id="A0A1R1YQD8"/>
<evidence type="ECO:0000313" key="2">
    <source>
        <dbReference type="EMBL" id="OMJ29107.1"/>
    </source>
</evidence>
<evidence type="ECO:0000259" key="1">
    <source>
        <dbReference type="PROSITE" id="PS50177"/>
    </source>
</evidence>
<evidence type="ECO:0000313" key="3">
    <source>
        <dbReference type="Proteomes" id="UP000187429"/>
    </source>
</evidence>
<dbReference type="InterPro" id="IPR018222">
    <property type="entry name" value="Nuclear_transport_factor_2_euk"/>
</dbReference>
<dbReference type="EMBL" id="LSSM01000375">
    <property type="protein sequence ID" value="OMJ29107.1"/>
    <property type="molecule type" value="Genomic_DNA"/>
</dbReference>
<dbReference type="Pfam" id="PF02136">
    <property type="entry name" value="NTF2"/>
    <property type="match status" value="1"/>
</dbReference>
<protein>
    <recommendedName>
        <fullName evidence="1">NTF2 domain-containing protein</fullName>
    </recommendedName>
</protein>
<sequence>MNYNYPYIKHETFIIGKGMNKSLFQETILDKLPGTRFDVRSHDCQPFDTTDIMNGMVLVVSGKMSNGDLEKQSFSQTLILQKKPEKLNELCIQEDCFRYV</sequence>
<dbReference type="OrthoDB" id="9972865at2759"/>
<dbReference type="Gene3D" id="3.10.450.50">
    <property type="match status" value="1"/>
</dbReference>
<dbReference type="SUPFAM" id="SSF54427">
    <property type="entry name" value="NTF2-like"/>
    <property type="match status" value="1"/>
</dbReference>
<proteinExistence type="predicted"/>
<feature type="domain" description="NTF2" evidence="1">
    <location>
        <begin position="1"/>
        <end position="99"/>
    </location>
</feature>
<name>A0A1R1YQD8_9FUNG</name>